<gene>
    <name evidence="1" type="ORF">SAMN05216551_11329</name>
</gene>
<dbReference type="InterPro" id="IPR010247">
    <property type="entry name" value="HutG_amidohyd"/>
</dbReference>
<protein>
    <submittedName>
        <fullName evidence="1">N-formylglutamate deformylase</fullName>
    </submittedName>
</protein>
<dbReference type="EMBL" id="FNLO01000013">
    <property type="protein sequence ID" value="SDV50705.1"/>
    <property type="molecule type" value="Genomic_DNA"/>
</dbReference>
<sequence>MADQPYRFTEGRLPLLISIPHLGREIPPDVAAQLQPHASVLSDTDWHLDRLYAFADTLGASVLSARYSRYVVDLNRPASGESLYPGQTTTGLFPTETFRGEPLYLDPAGPDARSSAERLSRYWQPYHDKLAEELARLKSRFGTVLLWEAHSIASVLPRLFDGKLPDLNLGTNGGRSCGSDVLDAVTAVLADQPYTWVVNGRFKGGHITRHYGRPDDGIHAIQLEMCQSTYMDETPPFAFRPDLADRVQPVLERMLGAAAARIETRRS</sequence>
<proteinExistence type="predicted"/>
<reference evidence="2" key="1">
    <citation type="submission" date="2016-09" db="EMBL/GenBank/DDBJ databases">
        <authorList>
            <person name="Varghese N."/>
            <person name="Submissions S."/>
        </authorList>
    </citation>
    <scope>NUCLEOTIDE SEQUENCE [LARGE SCALE GENOMIC DNA]</scope>
    <source>
        <strain evidence="2">JS23</strain>
    </source>
</reference>
<dbReference type="Proteomes" id="UP000243719">
    <property type="component" value="Unassembled WGS sequence"/>
</dbReference>
<name>A0A1H2PU65_9BURK</name>
<dbReference type="AlphaFoldDB" id="A0A1H2PU65"/>
<evidence type="ECO:0000313" key="2">
    <source>
        <dbReference type="Proteomes" id="UP000243719"/>
    </source>
</evidence>
<keyword evidence="2" id="KW-1185">Reference proteome</keyword>
<dbReference type="STRING" id="1770053.SAMN05216551_11329"/>
<accession>A0A1H2PU65</accession>
<dbReference type="OrthoDB" id="8716700at2"/>
<dbReference type="NCBIfam" id="TIGR02017">
    <property type="entry name" value="hutG_amidohyd"/>
    <property type="match status" value="1"/>
</dbReference>
<evidence type="ECO:0000313" key="1">
    <source>
        <dbReference type="EMBL" id="SDV50705.1"/>
    </source>
</evidence>
<dbReference type="InterPro" id="IPR007709">
    <property type="entry name" value="N-FG_amidohydro"/>
</dbReference>
<dbReference type="Pfam" id="PF05013">
    <property type="entry name" value="FGase"/>
    <property type="match status" value="1"/>
</dbReference>
<dbReference type="RefSeq" id="WP_091911878.1">
    <property type="nucleotide sequence ID" value="NZ_FNLO01000013.1"/>
</dbReference>
<dbReference type="SUPFAM" id="SSF53187">
    <property type="entry name" value="Zn-dependent exopeptidases"/>
    <property type="match status" value="1"/>
</dbReference>
<organism evidence="1 2">
    <name type="scientific">Chitinasiproducens palmae</name>
    <dbReference type="NCBI Taxonomy" id="1770053"/>
    <lineage>
        <taxon>Bacteria</taxon>
        <taxon>Pseudomonadati</taxon>
        <taxon>Pseudomonadota</taxon>
        <taxon>Betaproteobacteria</taxon>
        <taxon>Burkholderiales</taxon>
        <taxon>Burkholderiaceae</taxon>
        <taxon>Chitinasiproducens</taxon>
    </lineage>
</organism>
<dbReference type="Gene3D" id="3.40.630.40">
    <property type="entry name" value="Zn-dependent exopeptidases"/>
    <property type="match status" value="1"/>
</dbReference>